<dbReference type="InterPro" id="IPR059226">
    <property type="entry name" value="Choice_anch_Q_dom"/>
</dbReference>
<protein>
    <recommendedName>
        <fullName evidence="4">Right handed beta helix domain-containing protein</fullName>
    </recommendedName>
</protein>
<proteinExistence type="predicted"/>
<dbReference type="EMBL" id="BMXI01000002">
    <property type="protein sequence ID" value="GHC44316.1"/>
    <property type="molecule type" value="Genomic_DNA"/>
</dbReference>
<dbReference type="NCBIfam" id="NF041518">
    <property type="entry name" value="choice_anch_Q"/>
    <property type="match status" value="2"/>
</dbReference>
<dbReference type="RefSeq" id="WP_189567383.1">
    <property type="nucleotide sequence ID" value="NZ_BMXI01000002.1"/>
</dbReference>
<dbReference type="InterPro" id="IPR011050">
    <property type="entry name" value="Pectin_lyase_fold/virulence"/>
</dbReference>
<feature type="signal peptide" evidence="1">
    <location>
        <begin position="1"/>
        <end position="24"/>
    </location>
</feature>
<keyword evidence="1" id="KW-0732">Signal</keyword>
<reference evidence="2" key="2">
    <citation type="submission" date="2020-09" db="EMBL/GenBank/DDBJ databases">
        <authorList>
            <person name="Sun Q."/>
            <person name="Kim S."/>
        </authorList>
    </citation>
    <scope>NUCLEOTIDE SEQUENCE</scope>
    <source>
        <strain evidence="2">KCTC 12988</strain>
    </source>
</reference>
<evidence type="ECO:0000313" key="2">
    <source>
        <dbReference type="EMBL" id="GHC44316.1"/>
    </source>
</evidence>
<reference evidence="2" key="1">
    <citation type="journal article" date="2014" name="Int. J. Syst. Evol. Microbiol.">
        <title>Complete genome sequence of Corynebacterium casei LMG S-19264T (=DSM 44701T), isolated from a smear-ripened cheese.</title>
        <authorList>
            <consortium name="US DOE Joint Genome Institute (JGI-PGF)"/>
            <person name="Walter F."/>
            <person name="Albersmeier A."/>
            <person name="Kalinowski J."/>
            <person name="Ruckert C."/>
        </authorList>
    </citation>
    <scope>NUCLEOTIDE SEQUENCE</scope>
    <source>
        <strain evidence="2">KCTC 12988</strain>
    </source>
</reference>
<organism evidence="2 3">
    <name type="scientific">Roseibacillus persicicus</name>
    <dbReference type="NCBI Taxonomy" id="454148"/>
    <lineage>
        <taxon>Bacteria</taxon>
        <taxon>Pseudomonadati</taxon>
        <taxon>Verrucomicrobiota</taxon>
        <taxon>Verrucomicrobiia</taxon>
        <taxon>Verrucomicrobiales</taxon>
        <taxon>Verrucomicrobiaceae</taxon>
        <taxon>Roseibacillus</taxon>
    </lineage>
</organism>
<feature type="chain" id="PRO_5037586943" description="Right handed beta helix domain-containing protein" evidence="1">
    <location>
        <begin position="25"/>
        <end position="1830"/>
    </location>
</feature>
<dbReference type="Proteomes" id="UP000644507">
    <property type="component" value="Unassembled WGS sequence"/>
</dbReference>
<dbReference type="SUPFAM" id="SSF51126">
    <property type="entry name" value="Pectin lyase-like"/>
    <property type="match status" value="5"/>
</dbReference>
<comment type="caution">
    <text evidence="2">The sequence shown here is derived from an EMBL/GenBank/DDBJ whole genome shotgun (WGS) entry which is preliminary data.</text>
</comment>
<evidence type="ECO:0000256" key="1">
    <source>
        <dbReference type="SAM" id="SignalP"/>
    </source>
</evidence>
<evidence type="ECO:0000313" key="3">
    <source>
        <dbReference type="Proteomes" id="UP000644507"/>
    </source>
</evidence>
<evidence type="ECO:0008006" key="4">
    <source>
        <dbReference type="Google" id="ProtNLM"/>
    </source>
</evidence>
<accession>A0A918TJ04</accession>
<name>A0A918TJ04_9BACT</name>
<keyword evidence="3" id="KW-1185">Reference proteome</keyword>
<sequence length="1830" mass="193542">MNPNQHSFFTLFLWFLLCCQSLPAASGGPDGYGYTWINSDEEEGPVYELIKHTPKASLVLENNTATAGNVDLTVPWGGIYGAQTKTLRISRNGYITDLLTESGNDETNDCPLPATPSVGGGNRIYVLNDNLELDTSTGKVLYEYFPSSPHPLHSCGVHVITWQNMHHATGSSTRFSFQALLFDNFDILLQFEKGNPEAGSGSTTGIQNADATIGLNIACDTPNSIPPYSAYLIRPPVTTVDTIVDEFDNPPGANTSLREALRDTPNGGRIEFDFSTSVAPLIDLSSSGGGQGSRITLSNRNLAIDGSTIAARPCFYGGGEVRHLLIQNGSHLSLCDLRFSHGASQNLFAAGAAGSTYVEGDSSLVANNCDYSQNFSNNEGGALFIKGAESEAHFHQCDFMSNLARAAGGAIAARTDAKLTMQRCKLWLNRSSSSVGGALSLREAEVQLSSCDFAENEAVGSNGGAIVANAGVECELYACTFDANTAVNGGAIAAENSSSTSSPPAQLQFSRCTFFQNLAISNGGAVYEDSINADGFTASFNFAHCTFYQNGCGAGGGALAVREADPAFQGVCVAHNTAEGHPNNFIALGSGGTVSYGDNLESGSDMGFTLGTDYQNANPLLTDLGYYGGFVRTCMPLLGSPLIDAAIQGGAASPLDARGIASFQDGDPTTNSGLPGLDYDDIGAVELAPTILLDDTDEEGLQTAINSVARGGTIRISNTPRIEFSSVPDIPTGSMIFIEALQPTTFSELRLSFSTSEVALHGIDFDAGGYNNAFLSVTNPSAPSNPSSLSLHRCEVRNHPNSNNSAIQCLANSRLSLSHCEFRENSSEKGLSLDGLAHTIRDTHFSLNEPARDHVLVDIGSPALISRSSFIEQKIASNSSGRGALIRFTTFSRDQPIISRIRNCTFANNVLTTTAFQNYLQPSLFEIDGQSYSVPWFILFDHLTIAGNTLGGPANTSLLTASTSSYPTNFFSISNSIFSNNLVTTNLSGINSGGGNLFDSSQSGTLGSDQVDTDPLLGPLALGRNGTRHYTLQPGSPAIDSALPSTAGITDGRGTIRYIDGDSNNSVLPDVGAVEAGIPLMVTTHKDENDGGLGLGDGDSLRECLARGDFDPVSISVDPTISEIKINSEISLAGPHSLDLNLAGKDLTLIFISNALNQVSLSAESYLHLNSTALQPPRDRIAFSLSENSNLHLHDCEFETAALGYLSATGTSQALATRVRADELNFDSDAALFLTKVSADMSVENSSFTRNTSSDLSTRIFVQASTAARLFLDHCTIAENESLEGMLENTGFTRMRHCTWYRNGSNPANAGSLAHTSIKSTLFAANHGSSAFNNPNGILFSEGDNLSDLGDSFLQNSEDKTYYSARLAPLFDYDRDGVLESPPLAASPIFATTTGATDIPNNILVVNTTADENDSPAGPNLSLREAIRDLAPGGTILFDTSLNNASITLDNLALSKTLTMDATDLPSGIDLVGRAYTTSPDITIACHGIHFRDSFAESGNGGSLHLPAANLVASSCTFSGNAGFDFGGAISIGGDMMLENCTFAQLSASAQASAIKIEGGNSRISFCTFGECSSPSGGVIDLISSSSLYLYGCHFYDIARPAVSFGTDITSAFNLFSQSSVGFATATDAVGVSSAAFRPFADYGGYGPTYSYLPLTGFDNFITNIGAGVAQPPERDGRGFIRQVQNGIEPGSHEFGGEIAYGSDSESLFGDEDGLPAWWELNHGLNPTSDDDPTIDSDGDGSSLAEEFAWLTDPDDANSFFSCQMVAGPSLQWTTVPGYLYRVEESETLLSNDWDEVEVRTGNGSPETFALPIDPVTKPKNFFRIVRVSP</sequence>
<gene>
    <name evidence="2" type="ORF">GCM10007100_06980</name>
</gene>